<organism evidence="1 2">
    <name type="scientific">Ambrosia artemisiifolia</name>
    <name type="common">Common ragweed</name>
    <dbReference type="NCBI Taxonomy" id="4212"/>
    <lineage>
        <taxon>Eukaryota</taxon>
        <taxon>Viridiplantae</taxon>
        <taxon>Streptophyta</taxon>
        <taxon>Embryophyta</taxon>
        <taxon>Tracheophyta</taxon>
        <taxon>Spermatophyta</taxon>
        <taxon>Magnoliopsida</taxon>
        <taxon>eudicotyledons</taxon>
        <taxon>Gunneridae</taxon>
        <taxon>Pentapetalae</taxon>
        <taxon>asterids</taxon>
        <taxon>campanulids</taxon>
        <taxon>Asterales</taxon>
        <taxon>Asteraceae</taxon>
        <taxon>Asteroideae</taxon>
        <taxon>Heliantheae alliance</taxon>
        <taxon>Heliantheae</taxon>
        <taxon>Ambrosia</taxon>
    </lineage>
</organism>
<keyword evidence="2" id="KW-1185">Reference proteome</keyword>
<protein>
    <submittedName>
        <fullName evidence="1">Uncharacterized protein</fullName>
    </submittedName>
</protein>
<reference evidence="1" key="1">
    <citation type="submission" date="2022-06" db="EMBL/GenBank/DDBJ databases">
        <title>Uncovering the hologenomic basis of an extraordinary plant invasion.</title>
        <authorList>
            <person name="Bieker V.C."/>
            <person name="Martin M.D."/>
            <person name="Gilbert T."/>
            <person name="Hodgins K."/>
            <person name="Battlay P."/>
            <person name="Petersen B."/>
            <person name="Wilson J."/>
        </authorList>
    </citation>
    <scope>NUCLEOTIDE SEQUENCE</scope>
    <source>
        <strain evidence="1">AA19_3_7</strain>
        <tissue evidence="1">Leaf</tissue>
    </source>
</reference>
<feature type="non-terminal residue" evidence="1">
    <location>
        <position position="1"/>
    </location>
</feature>
<sequence length="139" mass="16317">MFIISYLTRNNEKEALALACSVKFVTRAFFQKFGTQTMRLPIRTAIRISKVKGSQKAIGYIRYNCELIIVWHVNRMLQVSHQKETHVNRRNRLRVRISRCLKLASTYSMIRKSVKSSMEVTNMCARMHQMGIILCTRFI</sequence>
<comment type="caution">
    <text evidence="1">The sequence shown here is derived from an EMBL/GenBank/DDBJ whole genome shotgun (WGS) entry which is preliminary data.</text>
</comment>
<proteinExistence type="predicted"/>
<dbReference type="Proteomes" id="UP001206925">
    <property type="component" value="Unassembled WGS sequence"/>
</dbReference>
<evidence type="ECO:0000313" key="1">
    <source>
        <dbReference type="EMBL" id="KAI7737193.1"/>
    </source>
</evidence>
<dbReference type="EMBL" id="JAMZMK010009096">
    <property type="protein sequence ID" value="KAI7737193.1"/>
    <property type="molecule type" value="Genomic_DNA"/>
</dbReference>
<dbReference type="AlphaFoldDB" id="A0AAD5C8A4"/>
<gene>
    <name evidence="1" type="ORF">M8C21_009032</name>
</gene>
<name>A0AAD5C8A4_AMBAR</name>
<evidence type="ECO:0000313" key="2">
    <source>
        <dbReference type="Proteomes" id="UP001206925"/>
    </source>
</evidence>
<accession>A0AAD5C8A4</accession>